<reference evidence="1" key="2">
    <citation type="journal article" date="2015" name="Data Brief">
        <title>Shoot transcriptome of the giant reed, Arundo donax.</title>
        <authorList>
            <person name="Barrero R.A."/>
            <person name="Guerrero F.D."/>
            <person name="Moolhuijzen P."/>
            <person name="Goolsby J.A."/>
            <person name="Tidwell J."/>
            <person name="Bellgard S.E."/>
            <person name="Bellgard M.I."/>
        </authorList>
    </citation>
    <scope>NUCLEOTIDE SEQUENCE</scope>
    <source>
        <tissue evidence="1">Shoot tissue taken approximately 20 cm above the soil surface</tissue>
    </source>
</reference>
<sequence length="14" mass="1379">MSCRPCDDGAGPAV</sequence>
<dbReference type="EMBL" id="GBRH01227186">
    <property type="protein sequence ID" value="JAD70709.1"/>
    <property type="molecule type" value="Transcribed_RNA"/>
</dbReference>
<accession>A0A0A9C363</accession>
<reference evidence="1" key="1">
    <citation type="submission" date="2014-09" db="EMBL/GenBank/DDBJ databases">
        <authorList>
            <person name="Magalhaes I.L.F."/>
            <person name="Oliveira U."/>
            <person name="Santos F.R."/>
            <person name="Vidigal T.H.D.A."/>
            <person name="Brescovit A.D."/>
            <person name="Santos A.J."/>
        </authorList>
    </citation>
    <scope>NUCLEOTIDE SEQUENCE</scope>
    <source>
        <tissue evidence="1">Shoot tissue taken approximately 20 cm above the soil surface</tissue>
    </source>
</reference>
<proteinExistence type="predicted"/>
<organism evidence="1">
    <name type="scientific">Arundo donax</name>
    <name type="common">Giant reed</name>
    <name type="synonym">Donax arundinaceus</name>
    <dbReference type="NCBI Taxonomy" id="35708"/>
    <lineage>
        <taxon>Eukaryota</taxon>
        <taxon>Viridiplantae</taxon>
        <taxon>Streptophyta</taxon>
        <taxon>Embryophyta</taxon>
        <taxon>Tracheophyta</taxon>
        <taxon>Spermatophyta</taxon>
        <taxon>Magnoliopsida</taxon>
        <taxon>Liliopsida</taxon>
        <taxon>Poales</taxon>
        <taxon>Poaceae</taxon>
        <taxon>PACMAD clade</taxon>
        <taxon>Arundinoideae</taxon>
        <taxon>Arundineae</taxon>
        <taxon>Arundo</taxon>
    </lineage>
</organism>
<protein>
    <submittedName>
        <fullName evidence="1">Uncharacterized protein</fullName>
    </submittedName>
</protein>
<name>A0A0A9C363_ARUDO</name>
<evidence type="ECO:0000313" key="1">
    <source>
        <dbReference type="EMBL" id="JAD70709.1"/>
    </source>
</evidence>